<feature type="transmembrane region" description="Helical" evidence="2">
    <location>
        <begin position="142"/>
        <end position="161"/>
    </location>
</feature>
<feature type="transmembrane region" description="Helical" evidence="2">
    <location>
        <begin position="173"/>
        <end position="198"/>
    </location>
</feature>
<proteinExistence type="predicted"/>
<feature type="region of interest" description="Disordered" evidence="1">
    <location>
        <begin position="397"/>
        <end position="473"/>
    </location>
</feature>
<protein>
    <submittedName>
        <fullName evidence="3">Uncharacterized protein</fullName>
    </submittedName>
</protein>
<dbReference type="AlphaFoldDB" id="A0A9P4SJM7"/>
<keyword evidence="2" id="KW-0812">Transmembrane</keyword>
<feature type="transmembrane region" description="Helical" evidence="2">
    <location>
        <begin position="20"/>
        <end position="41"/>
    </location>
</feature>
<accession>A0A9P4SJM7</accession>
<feature type="transmembrane region" description="Helical" evidence="2">
    <location>
        <begin position="287"/>
        <end position="308"/>
    </location>
</feature>
<sequence>MAPVEGDTTISNLYVLAHFYSRILLIGLSLGQILPTLRNTWRTLPPAQDTRLSKAQRTKQTWVFASAATGSFVAVSYHAIVRRVFSYLAWSHEKNQTLPNTLWTGWYAKEQGATGWQLGNWMKDAGLDATAYQEGVLSSKGFWWVQQQYIAIIAWSVFVGIEGHRRNFPKLKLLSFVALAQLVGLSFAQNLFFVAILSTPLPLGSSRSRKSSTWTPHPAIYIIPTLLSLIGIHRLPLLGDNALINGSLFKIAHFLVPAFFTLVSQIVPISLGSSHKDTHEAHRSYTTVFSTISGLSFLLHALQAYTAAADTRPPKEYRIHEYVWNMHRKKERSNLEIAITIIERILGVLSTDPYISMIGWDVLLCSLSLALWAVARHSDINKILKLTLVPWMRTSDDEELESKKEKHVTFDGDGTNGKTPPPSSPTTKRTRRGRPRKDESSPGKTKSSLRRSTRRKPSVQLDSDSDDSFKPTPSIAEETAYTEHDEVHDSEQFSDAGECAALSWGLFVLGGLGMASAGVLGAEVLA</sequence>
<feature type="compositionally biased region" description="Basic and acidic residues" evidence="1">
    <location>
        <begin position="401"/>
        <end position="410"/>
    </location>
</feature>
<comment type="caution">
    <text evidence="3">The sequence shown here is derived from an EMBL/GenBank/DDBJ whole genome shotgun (WGS) entry which is preliminary data.</text>
</comment>
<keyword evidence="2" id="KW-0472">Membrane</keyword>
<evidence type="ECO:0000256" key="1">
    <source>
        <dbReference type="SAM" id="MobiDB-lite"/>
    </source>
</evidence>
<dbReference type="EMBL" id="MU006089">
    <property type="protein sequence ID" value="KAF2843534.1"/>
    <property type="molecule type" value="Genomic_DNA"/>
</dbReference>
<feature type="transmembrane region" description="Helical" evidence="2">
    <location>
        <begin position="357"/>
        <end position="375"/>
    </location>
</feature>
<feature type="transmembrane region" description="Helical" evidence="2">
    <location>
        <begin position="62"/>
        <end position="80"/>
    </location>
</feature>
<organism evidence="3 4">
    <name type="scientific">Patellaria atrata CBS 101060</name>
    <dbReference type="NCBI Taxonomy" id="1346257"/>
    <lineage>
        <taxon>Eukaryota</taxon>
        <taxon>Fungi</taxon>
        <taxon>Dikarya</taxon>
        <taxon>Ascomycota</taxon>
        <taxon>Pezizomycotina</taxon>
        <taxon>Dothideomycetes</taxon>
        <taxon>Dothideomycetes incertae sedis</taxon>
        <taxon>Patellariales</taxon>
        <taxon>Patellariaceae</taxon>
        <taxon>Patellaria</taxon>
    </lineage>
</organism>
<feature type="compositionally biased region" description="Basic residues" evidence="1">
    <location>
        <begin position="447"/>
        <end position="457"/>
    </location>
</feature>
<feature type="transmembrane region" description="Helical" evidence="2">
    <location>
        <begin position="248"/>
        <end position="267"/>
    </location>
</feature>
<dbReference type="Proteomes" id="UP000799429">
    <property type="component" value="Unassembled WGS sequence"/>
</dbReference>
<reference evidence="3" key="1">
    <citation type="journal article" date="2020" name="Stud. Mycol.">
        <title>101 Dothideomycetes genomes: a test case for predicting lifestyles and emergence of pathogens.</title>
        <authorList>
            <person name="Haridas S."/>
            <person name="Albert R."/>
            <person name="Binder M."/>
            <person name="Bloem J."/>
            <person name="Labutti K."/>
            <person name="Salamov A."/>
            <person name="Andreopoulos B."/>
            <person name="Baker S."/>
            <person name="Barry K."/>
            <person name="Bills G."/>
            <person name="Bluhm B."/>
            <person name="Cannon C."/>
            <person name="Castanera R."/>
            <person name="Culley D."/>
            <person name="Daum C."/>
            <person name="Ezra D."/>
            <person name="Gonzalez J."/>
            <person name="Henrissat B."/>
            <person name="Kuo A."/>
            <person name="Liang C."/>
            <person name="Lipzen A."/>
            <person name="Lutzoni F."/>
            <person name="Magnuson J."/>
            <person name="Mondo S."/>
            <person name="Nolan M."/>
            <person name="Ohm R."/>
            <person name="Pangilinan J."/>
            <person name="Park H.-J."/>
            <person name="Ramirez L."/>
            <person name="Alfaro M."/>
            <person name="Sun H."/>
            <person name="Tritt A."/>
            <person name="Yoshinaga Y."/>
            <person name="Zwiers L.-H."/>
            <person name="Turgeon B."/>
            <person name="Goodwin S."/>
            <person name="Spatafora J."/>
            <person name="Crous P."/>
            <person name="Grigoriev I."/>
        </authorList>
    </citation>
    <scope>NUCLEOTIDE SEQUENCE</scope>
    <source>
        <strain evidence="3">CBS 101060</strain>
    </source>
</reference>
<evidence type="ECO:0000256" key="2">
    <source>
        <dbReference type="SAM" id="Phobius"/>
    </source>
</evidence>
<keyword evidence="4" id="KW-1185">Reference proteome</keyword>
<dbReference type="OrthoDB" id="2126185at2759"/>
<gene>
    <name evidence="3" type="ORF">M501DRAFT_924874</name>
</gene>
<keyword evidence="2" id="KW-1133">Transmembrane helix</keyword>
<evidence type="ECO:0000313" key="4">
    <source>
        <dbReference type="Proteomes" id="UP000799429"/>
    </source>
</evidence>
<evidence type="ECO:0000313" key="3">
    <source>
        <dbReference type="EMBL" id="KAF2843534.1"/>
    </source>
</evidence>
<name>A0A9P4SJM7_9PEZI</name>